<dbReference type="Proteomes" id="UP000290288">
    <property type="component" value="Unassembled WGS sequence"/>
</dbReference>
<name>A0A4Q2DX80_9AGAR</name>
<dbReference type="EMBL" id="SDEE01000038">
    <property type="protein sequence ID" value="RXW23595.1"/>
    <property type="molecule type" value="Genomic_DNA"/>
</dbReference>
<comment type="caution">
    <text evidence="1">The sequence shown here is derived from an EMBL/GenBank/DDBJ whole genome shotgun (WGS) entry which is preliminary data.</text>
</comment>
<accession>A0A4Q2DX80</accession>
<dbReference type="SUPFAM" id="SSF81383">
    <property type="entry name" value="F-box domain"/>
    <property type="match status" value="1"/>
</dbReference>
<evidence type="ECO:0000313" key="2">
    <source>
        <dbReference type="Proteomes" id="UP000290288"/>
    </source>
</evidence>
<proteinExistence type="predicted"/>
<reference evidence="1 2" key="1">
    <citation type="submission" date="2019-01" db="EMBL/GenBank/DDBJ databases">
        <title>Draft genome sequence of Psathyrella aberdarensis IHI B618.</title>
        <authorList>
            <person name="Buettner E."/>
            <person name="Kellner H."/>
        </authorList>
    </citation>
    <scope>NUCLEOTIDE SEQUENCE [LARGE SCALE GENOMIC DNA]</scope>
    <source>
        <strain evidence="1 2">IHI B618</strain>
    </source>
</reference>
<evidence type="ECO:0000313" key="1">
    <source>
        <dbReference type="EMBL" id="RXW23595.1"/>
    </source>
</evidence>
<dbReference type="OrthoDB" id="2817897at2759"/>
<dbReference type="AlphaFoldDB" id="A0A4Q2DX80"/>
<organism evidence="1 2">
    <name type="scientific">Candolleomyces aberdarensis</name>
    <dbReference type="NCBI Taxonomy" id="2316362"/>
    <lineage>
        <taxon>Eukaryota</taxon>
        <taxon>Fungi</taxon>
        <taxon>Dikarya</taxon>
        <taxon>Basidiomycota</taxon>
        <taxon>Agaricomycotina</taxon>
        <taxon>Agaricomycetes</taxon>
        <taxon>Agaricomycetidae</taxon>
        <taxon>Agaricales</taxon>
        <taxon>Agaricineae</taxon>
        <taxon>Psathyrellaceae</taxon>
        <taxon>Candolleomyces</taxon>
    </lineage>
</organism>
<keyword evidence="2" id="KW-1185">Reference proteome</keyword>
<dbReference type="Gene3D" id="1.20.1280.50">
    <property type="match status" value="1"/>
</dbReference>
<sequence>MAPTHINSFPPEILAHTVSFSDYEKDNCKGLLQLASVCSHWHDVLFASPQFWTTLKCSISTKLKNEPHTIVPQLIAHLERWFGRAGDLPWTLCLSFDVAPRKTASLNEYLVSIPRWKNLTFALDIKGGTNWTWLEGLIASAEESYATTNGRGCWPGLETLEIDAPDVRYGPDRLTLPLKYIAPNLRQFKITIKDLTAPVCTVFNDFSVASLTVFEFAGALGTETLSFYLHLLTHAPNLESMKVLDEQDDFSPVSPLSTDVPLPVVHHKLQHLALHDSPNAMNFLKSIRLPSLHSFDLARSYCPGGTAQPLFSTPVTDAVRDLVSTSRCEIRTLKLKWTPLFVEDLVSVVTSHPAVEVLELDEPACFWSLPEAFFDALQDAQNRQDVLPKLKMFSYNRGVRTYLAREGEEGFELFRRAPLEWWEASVETHAEFGDVFG</sequence>
<protein>
    <submittedName>
        <fullName evidence="1">Uncharacterized protein</fullName>
    </submittedName>
</protein>
<dbReference type="InterPro" id="IPR036047">
    <property type="entry name" value="F-box-like_dom_sf"/>
</dbReference>
<gene>
    <name evidence="1" type="ORF">EST38_g2261</name>
</gene>